<sequence>MGCTKIGHQHKWDTSGKLVIERCEDRCNFCTGADASKKWKFAWFLRRHVRSVHIKNGPYKNLTVSDEWDEDAKGKGRSRKSAKGKRRVKKEEDTDSDTSDGSQYQKPLPGINTTLMTMNDFYQDPNFGQGMLFGNEVIEREEFSSKIQAGDIEAVIDRLGRNAARTLHQSVHGTEELRPEDIPIESIERDDQIDANADDIDAIAAQFGVRWSPSPSAVPAPAWAFPNADEGNDILDQTTNDFETTMQGDDLPMPTMPTDLDESLQVNAQEIEQDDSNYLPSDSSFFEDEFFGYPAVDSLDPFFMSDGSSQASSVLDDLPLSLTYTTTPPSPTQASVDALGALTAAHEEVRSKGGVGKDDMTTAIEMFQEATGMSPEDLDSAIEQQGLWQSNPVVLD</sequence>
<name>A0A8H6RBC9_9PEZI</name>
<feature type="region of interest" description="Disordered" evidence="1">
    <location>
        <begin position="68"/>
        <end position="110"/>
    </location>
</feature>
<dbReference type="Proteomes" id="UP000660729">
    <property type="component" value="Unassembled WGS sequence"/>
</dbReference>
<dbReference type="EMBL" id="JABCIY010000245">
    <property type="protein sequence ID" value="KAF7186906.1"/>
    <property type="molecule type" value="Genomic_DNA"/>
</dbReference>
<reference evidence="2" key="1">
    <citation type="submission" date="2020-04" db="EMBL/GenBank/DDBJ databases">
        <title>Draft genome resource of the tomato pathogen Pseudocercospora fuligena.</title>
        <authorList>
            <person name="Zaccaron A."/>
        </authorList>
    </citation>
    <scope>NUCLEOTIDE SEQUENCE</scope>
    <source>
        <strain evidence="2">PF001</strain>
    </source>
</reference>
<proteinExistence type="predicted"/>
<evidence type="ECO:0000313" key="2">
    <source>
        <dbReference type="EMBL" id="KAF7186906.1"/>
    </source>
</evidence>
<organism evidence="2 3">
    <name type="scientific">Pseudocercospora fuligena</name>
    <dbReference type="NCBI Taxonomy" id="685502"/>
    <lineage>
        <taxon>Eukaryota</taxon>
        <taxon>Fungi</taxon>
        <taxon>Dikarya</taxon>
        <taxon>Ascomycota</taxon>
        <taxon>Pezizomycotina</taxon>
        <taxon>Dothideomycetes</taxon>
        <taxon>Dothideomycetidae</taxon>
        <taxon>Mycosphaerellales</taxon>
        <taxon>Mycosphaerellaceae</taxon>
        <taxon>Pseudocercospora</taxon>
    </lineage>
</organism>
<evidence type="ECO:0000313" key="3">
    <source>
        <dbReference type="Proteomes" id="UP000660729"/>
    </source>
</evidence>
<feature type="compositionally biased region" description="Polar residues" evidence="1">
    <location>
        <begin position="101"/>
        <end position="110"/>
    </location>
</feature>
<protein>
    <submittedName>
        <fullName evidence="2">Uncharacterized protein</fullName>
    </submittedName>
</protein>
<evidence type="ECO:0000256" key="1">
    <source>
        <dbReference type="SAM" id="MobiDB-lite"/>
    </source>
</evidence>
<feature type="compositionally biased region" description="Basic residues" evidence="1">
    <location>
        <begin position="75"/>
        <end position="88"/>
    </location>
</feature>
<dbReference type="OrthoDB" id="3910132at2759"/>
<comment type="caution">
    <text evidence="2">The sequence shown here is derived from an EMBL/GenBank/DDBJ whole genome shotgun (WGS) entry which is preliminary data.</text>
</comment>
<gene>
    <name evidence="2" type="ORF">HII31_11866</name>
</gene>
<accession>A0A8H6RBC9</accession>
<dbReference type="AlphaFoldDB" id="A0A8H6RBC9"/>
<keyword evidence="3" id="KW-1185">Reference proteome</keyword>